<organism evidence="4 5">
    <name type="scientific">Thiocapsa imhoffii</name>
    <dbReference type="NCBI Taxonomy" id="382777"/>
    <lineage>
        <taxon>Bacteria</taxon>
        <taxon>Pseudomonadati</taxon>
        <taxon>Pseudomonadota</taxon>
        <taxon>Gammaproteobacteria</taxon>
        <taxon>Chromatiales</taxon>
        <taxon>Chromatiaceae</taxon>
        <taxon>Thiocapsa</taxon>
    </lineage>
</organism>
<dbReference type="Gene3D" id="3.40.1190.20">
    <property type="match status" value="1"/>
</dbReference>
<evidence type="ECO:0000313" key="5">
    <source>
        <dbReference type="Proteomes" id="UP001138802"/>
    </source>
</evidence>
<reference evidence="4 5" key="1">
    <citation type="journal article" date="2020" name="Microorganisms">
        <title>Osmotic Adaptation and Compatible Solute Biosynthesis of Phototrophic Bacteria as Revealed from Genome Analyses.</title>
        <authorList>
            <person name="Imhoff J.F."/>
            <person name="Rahn T."/>
            <person name="Kunzel S."/>
            <person name="Keller A."/>
            <person name="Neulinger S.C."/>
        </authorList>
    </citation>
    <scope>NUCLEOTIDE SEQUENCE [LARGE SCALE GENOMIC DNA]</scope>
    <source>
        <strain evidence="4 5">DSM 21303</strain>
    </source>
</reference>
<dbReference type="InterPro" id="IPR004399">
    <property type="entry name" value="HMP/HMP-P_kinase_dom"/>
</dbReference>
<dbReference type="Proteomes" id="UP001138802">
    <property type="component" value="Unassembled WGS sequence"/>
</dbReference>
<sequence>MNSIVDRPIVLCIGGHDPSGGAGIIADSEAVRAAGAYPISVVSALTEQNTCELVRVHAQPAEQVESQCRTLLRECQPKAIKIGMAGSSRVMRVLNALIDEHPSLPVVLDPILGAGAGQQVVDAAMLNQLKTNLIGRSTLVTPNLIEARSLTDAHDLDDCAAALLASGARWVLITGTHDESSSVHNWLFNTSGLQQRLEWPRLQGSYHGSGCTLASAIAARLALGMTMLDAVAEAQAYTWESLTHALRTGSCQLTPNRLFAMDALVHDA</sequence>
<protein>
    <recommendedName>
        <fullName evidence="2">hydroxymethylpyrimidine kinase</fullName>
        <ecNumber evidence="2">2.7.1.49</ecNumber>
    </recommendedName>
</protein>
<dbReference type="PANTHER" id="PTHR20858:SF17">
    <property type="entry name" value="HYDROXYMETHYLPYRIMIDINE_PHOSPHOMETHYLPYRIMIDINE KINASE THI20-RELATED"/>
    <property type="match status" value="1"/>
</dbReference>
<dbReference type="GO" id="GO:0009228">
    <property type="term" value="P:thiamine biosynthetic process"/>
    <property type="evidence" value="ECO:0007669"/>
    <property type="project" value="InterPro"/>
</dbReference>
<keyword evidence="4" id="KW-0418">Kinase</keyword>
<dbReference type="EC" id="2.7.1.49" evidence="2"/>
<accession>A0A9X0WIV2</accession>
<evidence type="ECO:0000313" key="4">
    <source>
        <dbReference type="EMBL" id="MBK1645552.1"/>
    </source>
</evidence>
<evidence type="ECO:0000259" key="3">
    <source>
        <dbReference type="Pfam" id="PF08543"/>
    </source>
</evidence>
<dbReference type="InterPro" id="IPR013749">
    <property type="entry name" value="PM/HMP-P_kinase-1"/>
</dbReference>
<dbReference type="Pfam" id="PF08543">
    <property type="entry name" value="Phos_pyr_kin"/>
    <property type="match status" value="1"/>
</dbReference>
<comment type="pathway">
    <text evidence="1">Cofactor biosynthesis; thiamine diphosphate biosynthesis.</text>
</comment>
<dbReference type="AlphaFoldDB" id="A0A9X0WIV2"/>
<feature type="domain" description="Pyridoxamine kinase/Phosphomethylpyrimidine kinase" evidence="3">
    <location>
        <begin position="17"/>
        <end position="251"/>
    </location>
</feature>
<dbReference type="GO" id="GO:0008902">
    <property type="term" value="F:hydroxymethylpyrimidine kinase activity"/>
    <property type="evidence" value="ECO:0007669"/>
    <property type="project" value="UniProtKB-EC"/>
</dbReference>
<evidence type="ECO:0000256" key="1">
    <source>
        <dbReference type="ARBA" id="ARBA00004948"/>
    </source>
</evidence>
<proteinExistence type="predicted"/>
<gene>
    <name evidence="4" type="ORF">CKO25_13045</name>
</gene>
<dbReference type="SUPFAM" id="SSF53613">
    <property type="entry name" value="Ribokinase-like"/>
    <property type="match status" value="1"/>
</dbReference>
<keyword evidence="5" id="KW-1185">Reference proteome</keyword>
<dbReference type="InterPro" id="IPR029056">
    <property type="entry name" value="Ribokinase-like"/>
</dbReference>
<evidence type="ECO:0000256" key="2">
    <source>
        <dbReference type="ARBA" id="ARBA00012135"/>
    </source>
</evidence>
<dbReference type="PANTHER" id="PTHR20858">
    <property type="entry name" value="PHOSPHOMETHYLPYRIMIDINE KINASE"/>
    <property type="match status" value="1"/>
</dbReference>
<comment type="caution">
    <text evidence="4">The sequence shown here is derived from an EMBL/GenBank/DDBJ whole genome shotgun (WGS) entry which is preliminary data.</text>
</comment>
<name>A0A9X0WIV2_9GAMM</name>
<dbReference type="RefSeq" id="WP_200388365.1">
    <property type="nucleotide sequence ID" value="NZ_NRSD01000013.1"/>
</dbReference>
<dbReference type="GO" id="GO:0005829">
    <property type="term" value="C:cytosol"/>
    <property type="evidence" value="ECO:0007669"/>
    <property type="project" value="TreeGrafter"/>
</dbReference>
<dbReference type="EMBL" id="NRSD01000013">
    <property type="protein sequence ID" value="MBK1645552.1"/>
    <property type="molecule type" value="Genomic_DNA"/>
</dbReference>
<keyword evidence="4" id="KW-0808">Transferase</keyword>
<dbReference type="GO" id="GO:0008972">
    <property type="term" value="F:phosphomethylpyrimidine kinase activity"/>
    <property type="evidence" value="ECO:0007669"/>
    <property type="project" value="InterPro"/>
</dbReference>
<dbReference type="CDD" id="cd01169">
    <property type="entry name" value="HMPP_kinase"/>
    <property type="match status" value="1"/>
</dbReference>